<evidence type="ECO:0000259" key="1">
    <source>
        <dbReference type="Pfam" id="PF12671"/>
    </source>
</evidence>
<sequence length="331" mass="39013">MDGWRNTLSIYVNQYNQDEIDYGTRSQSTVVTDLEYLMSRGGRKHRLDQWYKERRAVPLRNETRAKLIREIQNREGEIEVELQFFRTTYYNKGGARHQEERVEEQRLTLVRDEEDWFITRIEHRVPERHASFILPRYQTENVDSKNGPSSPFLNKELLGGVARSTAYRRKDAVQYADKWWNDFNPEFSTFEVDCTHFISQCLFAGGAPINYTGKRESGWWYKGYVNGKEAWSFSWAVAGGLERHLTHSRSGLRAEVVDRPEQLQLGDVIIYDWDGDGAYQHSTIVTAFDAGGMPLVNAHTTPSRHRYWDYKDSYAWTENTVYRFFHIADWF</sequence>
<dbReference type="PANTHER" id="PTHR40032:SF1">
    <property type="entry name" value="EXPORTED PROTEIN"/>
    <property type="match status" value="1"/>
</dbReference>
<dbReference type="PANTHER" id="PTHR40032">
    <property type="entry name" value="EXPORTED PROTEIN-RELATED"/>
    <property type="match status" value="1"/>
</dbReference>
<proteinExistence type="predicted"/>
<organism evidence="2 3">
    <name type="scientific">Paenibacillus anaericanus</name>
    <dbReference type="NCBI Taxonomy" id="170367"/>
    <lineage>
        <taxon>Bacteria</taxon>
        <taxon>Bacillati</taxon>
        <taxon>Bacillota</taxon>
        <taxon>Bacilli</taxon>
        <taxon>Bacillales</taxon>
        <taxon>Paenibacillaceae</taxon>
        <taxon>Paenibacillus</taxon>
    </lineage>
</organism>
<protein>
    <recommendedName>
        <fullName evidence="1">Putative amidase domain-containing protein</fullName>
    </recommendedName>
</protein>
<dbReference type="AlphaFoldDB" id="A0A3S1K3V1"/>
<reference evidence="2 3" key="1">
    <citation type="submission" date="2018-12" db="EMBL/GenBank/DDBJ databases">
        <authorList>
            <person name="Sun L."/>
            <person name="Chen Z."/>
        </authorList>
    </citation>
    <scope>NUCLEOTIDE SEQUENCE [LARGE SCALE GENOMIC DNA]</scope>
    <source>
        <strain evidence="2 3">DSM 15890</strain>
    </source>
</reference>
<dbReference type="EMBL" id="RZNY01000021">
    <property type="protein sequence ID" value="RUT43235.1"/>
    <property type="molecule type" value="Genomic_DNA"/>
</dbReference>
<comment type="caution">
    <text evidence="2">The sequence shown here is derived from an EMBL/GenBank/DDBJ whole genome shotgun (WGS) entry which is preliminary data.</text>
</comment>
<keyword evidence="3" id="KW-1185">Reference proteome</keyword>
<dbReference type="InterPro" id="IPR024301">
    <property type="entry name" value="Amidase_6"/>
</dbReference>
<dbReference type="OrthoDB" id="9812429at2"/>
<dbReference type="Proteomes" id="UP000279446">
    <property type="component" value="Unassembled WGS sequence"/>
</dbReference>
<accession>A0A3S1K3V1</accession>
<dbReference type="Pfam" id="PF12671">
    <property type="entry name" value="Amidase_6"/>
    <property type="match status" value="1"/>
</dbReference>
<feature type="domain" description="Putative amidase" evidence="1">
    <location>
        <begin position="167"/>
        <end position="320"/>
    </location>
</feature>
<name>A0A3S1K3V1_9BACL</name>
<evidence type="ECO:0000313" key="2">
    <source>
        <dbReference type="EMBL" id="RUT43235.1"/>
    </source>
</evidence>
<evidence type="ECO:0000313" key="3">
    <source>
        <dbReference type="Proteomes" id="UP000279446"/>
    </source>
</evidence>
<dbReference type="RefSeq" id="WP_127193957.1">
    <property type="nucleotide sequence ID" value="NZ_RZNY01000021.1"/>
</dbReference>
<gene>
    <name evidence="2" type="ORF">EJP82_20685</name>
</gene>